<dbReference type="CDD" id="cd06423">
    <property type="entry name" value="CESA_like"/>
    <property type="match status" value="1"/>
</dbReference>
<feature type="transmembrane region" description="Helical" evidence="5">
    <location>
        <begin position="189"/>
        <end position="206"/>
    </location>
</feature>
<dbReference type="Gene3D" id="3.90.550.10">
    <property type="entry name" value="Spore Coat Polysaccharide Biosynthesis Protein SpsA, Chain A"/>
    <property type="match status" value="1"/>
</dbReference>
<feature type="transmembrane region" description="Helical" evidence="5">
    <location>
        <begin position="486"/>
        <end position="503"/>
    </location>
</feature>
<dbReference type="Proteomes" id="UP000308054">
    <property type="component" value="Unassembled WGS sequence"/>
</dbReference>
<organism evidence="6 7">
    <name type="scientific">Marinicauda algicola</name>
    <dbReference type="NCBI Taxonomy" id="2029849"/>
    <lineage>
        <taxon>Bacteria</taxon>
        <taxon>Pseudomonadati</taxon>
        <taxon>Pseudomonadota</taxon>
        <taxon>Alphaproteobacteria</taxon>
        <taxon>Maricaulales</taxon>
        <taxon>Maricaulaceae</taxon>
        <taxon>Marinicauda</taxon>
    </lineage>
</organism>
<feature type="transmembrane region" description="Helical" evidence="5">
    <location>
        <begin position="107"/>
        <end position="127"/>
    </location>
</feature>
<feature type="transmembrane region" description="Helical" evidence="5">
    <location>
        <begin position="363"/>
        <end position="384"/>
    </location>
</feature>
<feature type="transmembrane region" description="Helical" evidence="5">
    <location>
        <begin position="49"/>
        <end position="68"/>
    </location>
</feature>
<keyword evidence="5" id="KW-0812">Transmembrane</keyword>
<evidence type="ECO:0000256" key="2">
    <source>
        <dbReference type="ARBA" id="ARBA00022676"/>
    </source>
</evidence>
<comment type="caution">
    <text evidence="6">The sequence shown here is derived from an EMBL/GenBank/DDBJ whole genome shotgun (WGS) entry which is preliminary data.</text>
</comment>
<dbReference type="SUPFAM" id="SSF53448">
    <property type="entry name" value="Nucleotide-diphospho-sugar transferases"/>
    <property type="match status" value="1"/>
</dbReference>
<dbReference type="GO" id="GO:0016757">
    <property type="term" value="F:glycosyltransferase activity"/>
    <property type="evidence" value="ECO:0007669"/>
    <property type="project" value="UniProtKB-KW"/>
</dbReference>
<comment type="similarity">
    <text evidence="1">Belongs to the glycosyltransferase 2 family.</text>
</comment>
<feature type="transmembrane region" description="Helical" evidence="5">
    <location>
        <begin position="509"/>
        <end position="531"/>
    </location>
</feature>
<keyword evidence="7" id="KW-1185">Reference proteome</keyword>
<reference evidence="6 7" key="1">
    <citation type="journal article" date="2017" name="Int. J. Syst. Evol. Microbiol.">
        <title>Marinicauda algicola sp. nov., isolated from a marine red alga Rhodosorus marinus.</title>
        <authorList>
            <person name="Jeong S.E."/>
            <person name="Jeon S.H."/>
            <person name="Chun B.H."/>
            <person name="Kim D.W."/>
            <person name="Jeon C.O."/>
        </authorList>
    </citation>
    <scope>NUCLEOTIDE SEQUENCE [LARGE SCALE GENOMIC DNA]</scope>
    <source>
        <strain evidence="6 7">JCM 31718</strain>
    </source>
</reference>
<dbReference type="Pfam" id="PF13641">
    <property type="entry name" value="Glyco_tranf_2_3"/>
    <property type="match status" value="1"/>
</dbReference>
<evidence type="ECO:0000313" key="6">
    <source>
        <dbReference type="EMBL" id="TGY90776.1"/>
    </source>
</evidence>
<feature type="transmembrane region" description="Helical" evidence="5">
    <location>
        <begin position="148"/>
        <end position="169"/>
    </location>
</feature>
<evidence type="ECO:0000256" key="4">
    <source>
        <dbReference type="SAM" id="MobiDB-lite"/>
    </source>
</evidence>
<protein>
    <submittedName>
        <fullName evidence="6">Glycosyltransferase family 2 protein</fullName>
    </submittedName>
</protein>
<evidence type="ECO:0000256" key="1">
    <source>
        <dbReference type="ARBA" id="ARBA00006739"/>
    </source>
</evidence>
<name>A0A4S2H561_9PROT</name>
<evidence type="ECO:0000256" key="5">
    <source>
        <dbReference type="SAM" id="Phobius"/>
    </source>
</evidence>
<keyword evidence="5" id="KW-0472">Membrane</keyword>
<dbReference type="OrthoDB" id="5291101at2"/>
<feature type="transmembrane region" description="Helical" evidence="5">
    <location>
        <begin position="456"/>
        <end position="474"/>
    </location>
</feature>
<proteinExistence type="inferred from homology"/>
<evidence type="ECO:0000313" key="7">
    <source>
        <dbReference type="Proteomes" id="UP000308054"/>
    </source>
</evidence>
<dbReference type="EMBL" id="SRXW01000001">
    <property type="protein sequence ID" value="TGY90776.1"/>
    <property type="molecule type" value="Genomic_DNA"/>
</dbReference>
<keyword evidence="2" id="KW-0328">Glycosyltransferase</keyword>
<keyword evidence="5" id="KW-1133">Transmembrane helix</keyword>
<feature type="region of interest" description="Disordered" evidence="4">
    <location>
        <begin position="569"/>
        <end position="601"/>
    </location>
</feature>
<keyword evidence="3 6" id="KW-0808">Transferase</keyword>
<dbReference type="AlphaFoldDB" id="A0A4S2H561"/>
<sequence>MQDYALVSFTFLSVLALGLPEVLRSLAIADLPRDFIAFTADRANAVLPVRTFFLAFFLTYAGYAFAGIGDKAKLAVLLVGKFAIAAALVDGGAWLSWRYADAAWPIHLQQFLVGMAGLAIFPHTILANARLPADSGTPVRNMGKVYQYALILVAAFIAGACAIIVATVYEPEADYLRSIALLGGMGPGVFLAQQIFTGQLAGVGWLRNVVSRRRKFSPPVAVVIPAHNEAHQIRDTLLALDRAAARYDGEVRVLVMENRSSDETAKLARTVLEQCEFIAGWQVDSSQIPGKARALNRGLDLVHEDFVVRIDADTMVGENAIRIAMRHFANPHVGAVGGLPLPHEGEGLLAKVRAIEVLLRHGFVQVAYGAFGGIFGLPGMFVIYRTAAIDAVGGFVEGMNGEDTDITLRIANLGYRNVSDPAAKFHTETPDTLAFLREQRTRWFRSLYHVVAHNRSSLFVNGSVIGSVMLPFTLLNGARRAMMTPLLIYGLVTFFVFGGIYAHPDFATVVALVLGMPFVLALSVLLVWGRFDLLIHLPLYMGFRFLRSYYTLGSVLSLVYPRDGDKLFAAETPRRTPPPPPAAKRRESRRTGRREREPQSG</sequence>
<evidence type="ECO:0000256" key="3">
    <source>
        <dbReference type="ARBA" id="ARBA00022679"/>
    </source>
</evidence>
<dbReference type="PANTHER" id="PTHR43630:SF1">
    <property type="entry name" value="POLY-BETA-1,6-N-ACETYL-D-GLUCOSAMINE SYNTHASE"/>
    <property type="match status" value="1"/>
</dbReference>
<dbReference type="InterPro" id="IPR029044">
    <property type="entry name" value="Nucleotide-diphossugar_trans"/>
</dbReference>
<gene>
    <name evidence="6" type="ORF">E5163_04625</name>
</gene>
<feature type="transmembrane region" description="Helical" evidence="5">
    <location>
        <begin position="75"/>
        <end position="95"/>
    </location>
</feature>
<dbReference type="PANTHER" id="PTHR43630">
    <property type="entry name" value="POLY-BETA-1,6-N-ACETYL-D-GLUCOSAMINE SYNTHASE"/>
    <property type="match status" value="1"/>
</dbReference>
<accession>A0A4S2H561</accession>